<accession>A0ABV0PK02</accession>
<dbReference type="Proteomes" id="UP001476798">
    <property type="component" value="Unassembled WGS sequence"/>
</dbReference>
<keyword evidence="2" id="KW-1185">Reference proteome</keyword>
<dbReference type="EMBL" id="JAHRIO010080026">
    <property type="protein sequence ID" value="MEQ2183825.1"/>
    <property type="molecule type" value="Genomic_DNA"/>
</dbReference>
<gene>
    <name evidence="1" type="ORF">GOODEAATRI_001900</name>
</gene>
<evidence type="ECO:0000313" key="1">
    <source>
        <dbReference type="EMBL" id="MEQ2183825.1"/>
    </source>
</evidence>
<proteinExistence type="predicted"/>
<organism evidence="1 2">
    <name type="scientific">Goodea atripinnis</name>
    <dbReference type="NCBI Taxonomy" id="208336"/>
    <lineage>
        <taxon>Eukaryota</taxon>
        <taxon>Metazoa</taxon>
        <taxon>Chordata</taxon>
        <taxon>Craniata</taxon>
        <taxon>Vertebrata</taxon>
        <taxon>Euteleostomi</taxon>
        <taxon>Actinopterygii</taxon>
        <taxon>Neopterygii</taxon>
        <taxon>Teleostei</taxon>
        <taxon>Neoteleostei</taxon>
        <taxon>Acanthomorphata</taxon>
        <taxon>Ovalentaria</taxon>
        <taxon>Atherinomorphae</taxon>
        <taxon>Cyprinodontiformes</taxon>
        <taxon>Goodeidae</taxon>
        <taxon>Goodea</taxon>
    </lineage>
</organism>
<protein>
    <submittedName>
        <fullName evidence="1">Uncharacterized protein</fullName>
    </submittedName>
</protein>
<evidence type="ECO:0000313" key="2">
    <source>
        <dbReference type="Proteomes" id="UP001476798"/>
    </source>
</evidence>
<sequence>MMEKQDEASWAMKHLQWTTDDWEMMRWTDETFDFWTLNCRKKEDPSVRNSCHIQGWKPFSGSSVADLHTMRVTLKQNSSSSFLHYAPSGMRPVSQGAHSLAR</sequence>
<reference evidence="1 2" key="1">
    <citation type="submission" date="2021-06" db="EMBL/GenBank/DDBJ databases">
        <authorList>
            <person name="Palmer J.M."/>
        </authorList>
    </citation>
    <scope>NUCLEOTIDE SEQUENCE [LARGE SCALE GENOMIC DNA]</scope>
    <source>
        <strain evidence="1 2">GA_2019</strain>
        <tissue evidence="1">Muscle</tissue>
    </source>
</reference>
<name>A0ABV0PK02_9TELE</name>
<comment type="caution">
    <text evidence="1">The sequence shown here is derived from an EMBL/GenBank/DDBJ whole genome shotgun (WGS) entry which is preliminary data.</text>
</comment>